<dbReference type="GO" id="GO:0046872">
    <property type="term" value="F:metal ion binding"/>
    <property type="evidence" value="ECO:0007669"/>
    <property type="project" value="UniProtKB-UniRule"/>
</dbReference>
<dbReference type="InterPro" id="IPR017900">
    <property type="entry name" value="4Fe4S_Fe_S_CS"/>
</dbReference>
<dbReference type="Pfam" id="PF12838">
    <property type="entry name" value="Fer4_7"/>
    <property type="match status" value="1"/>
</dbReference>
<dbReference type="SUPFAM" id="SSF54862">
    <property type="entry name" value="4Fe-4S ferredoxins"/>
    <property type="match status" value="1"/>
</dbReference>
<dbReference type="PROSITE" id="PS51379">
    <property type="entry name" value="4FE4S_FER_2"/>
    <property type="match status" value="2"/>
</dbReference>
<evidence type="ECO:0000256" key="5">
    <source>
        <dbReference type="ARBA" id="ARBA00022485"/>
    </source>
</evidence>
<dbReference type="RefSeq" id="WP_152802770.1">
    <property type="nucleotide sequence ID" value="NZ_WHNX01000007.1"/>
</dbReference>
<dbReference type="InterPro" id="IPR017896">
    <property type="entry name" value="4Fe4S_Fe-S-bd"/>
</dbReference>
<evidence type="ECO:0000313" key="13">
    <source>
        <dbReference type="EMBL" id="MPW25351.1"/>
    </source>
</evidence>
<comment type="function">
    <text evidence="2 11">Ferredoxins are iron-sulfur proteins that transfer electrons in a wide variety of metabolic reactions.</text>
</comment>
<keyword evidence="5 11" id="KW-0004">4Fe-4S</keyword>
<keyword evidence="6 11" id="KW-0479">Metal-binding</keyword>
<feature type="domain" description="4Fe-4S ferredoxin-type" evidence="12">
    <location>
        <begin position="1"/>
        <end position="28"/>
    </location>
</feature>
<dbReference type="PROSITE" id="PS00198">
    <property type="entry name" value="4FE4S_FER_1"/>
    <property type="match status" value="1"/>
</dbReference>
<keyword evidence="8 11" id="KW-0249">Electron transport</keyword>
<comment type="cofactor">
    <cofactor evidence="1 11">
        <name>[4Fe-4S] cluster</name>
        <dbReference type="ChEBI" id="CHEBI:49883"/>
    </cofactor>
</comment>
<evidence type="ECO:0000256" key="11">
    <source>
        <dbReference type="RuleBase" id="RU365098"/>
    </source>
</evidence>
<evidence type="ECO:0000256" key="4">
    <source>
        <dbReference type="ARBA" id="ARBA00022448"/>
    </source>
</evidence>
<evidence type="ECO:0000256" key="8">
    <source>
        <dbReference type="ARBA" id="ARBA00022982"/>
    </source>
</evidence>
<evidence type="ECO:0000256" key="10">
    <source>
        <dbReference type="ARBA" id="ARBA00023014"/>
    </source>
</evidence>
<sequence length="56" mass="5672">MAYAINSDCISCGSCEAECPVSAITEGDSIYIIDAETCTDCGACADVCPVDACVAQ</sequence>
<dbReference type="InterPro" id="IPR050157">
    <property type="entry name" value="PSI_iron-sulfur_center"/>
</dbReference>
<dbReference type="PANTHER" id="PTHR24960:SF79">
    <property type="entry name" value="PHOTOSYSTEM I IRON-SULFUR CENTER"/>
    <property type="match status" value="1"/>
</dbReference>
<feature type="domain" description="4Fe-4S ferredoxin-type" evidence="12">
    <location>
        <begin position="29"/>
        <end position="56"/>
    </location>
</feature>
<evidence type="ECO:0000256" key="3">
    <source>
        <dbReference type="ARBA" id="ARBA00013529"/>
    </source>
</evidence>
<dbReference type="Proteomes" id="UP000440004">
    <property type="component" value="Unassembled WGS sequence"/>
</dbReference>
<evidence type="ECO:0000256" key="9">
    <source>
        <dbReference type="ARBA" id="ARBA00023004"/>
    </source>
</evidence>
<dbReference type="Gene3D" id="3.30.70.20">
    <property type="match status" value="1"/>
</dbReference>
<evidence type="ECO:0000259" key="12">
    <source>
        <dbReference type="PROSITE" id="PS51379"/>
    </source>
</evidence>
<dbReference type="GO" id="GO:0051539">
    <property type="term" value="F:4 iron, 4 sulfur cluster binding"/>
    <property type="evidence" value="ECO:0007669"/>
    <property type="project" value="UniProtKB-UniRule"/>
</dbReference>
<keyword evidence="7" id="KW-0677">Repeat</keyword>
<keyword evidence="14" id="KW-1185">Reference proteome</keyword>
<dbReference type="GO" id="GO:0005737">
    <property type="term" value="C:cytoplasm"/>
    <property type="evidence" value="ECO:0007669"/>
    <property type="project" value="TreeGrafter"/>
</dbReference>
<keyword evidence="10 11" id="KW-0411">Iron-sulfur</keyword>
<reference evidence="13 14" key="1">
    <citation type="submission" date="2019-10" db="EMBL/GenBank/DDBJ databases">
        <title>Alkalibaculum tamaniensis sp.nov., a new alkaliphilic acetogen, isolated on methoxylated aromatics from a mud volcano.</title>
        <authorList>
            <person name="Khomyakova M.A."/>
            <person name="Merkel A.Y."/>
            <person name="Bonch-Osmolovskaya E.A."/>
            <person name="Slobodkin A.I."/>
        </authorList>
    </citation>
    <scope>NUCLEOTIDE SEQUENCE [LARGE SCALE GENOMIC DNA]</scope>
    <source>
        <strain evidence="13 14">M08DMB</strain>
    </source>
</reference>
<protein>
    <recommendedName>
        <fullName evidence="3 11">Ferredoxin</fullName>
    </recommendedName>
</protein>
<evidence type="ECO:0000256" key="2">
    <source>
        <dbReference type="ARBA" id="ARBA00003532"/>
    </source>
</evidence>
<name>A0A6A7K7M2_9FIRM</name>
<proteinExistence type="predicted"/>
<dbReference type="GO" id="GO:0009055">
    <property type="term" value="F:electron transfer activity"/>
    <property type="evidence" value="ECO:0007669"/>
    <property type="project" value="UniProtKB-UniRule"/>
</dbReference>
<dbReference type="PANTHER" id="PTHR24960">
    <property type="entry name" value="PHOTOSYSTEM I IRON-SULFUR CENTER-RELATED"/>
    <property type="match status" value="1"/>
</dbReference>
<evidence type="ECO:0000313" key="14">
    <source>
        <dbReference type="Proteomes" id="UP000440004"/>
    </source>
</evidence>
<dbReference type="EMBL" id="WHNX01000007">
    <property type="protein sequence ID" value="MPW25351.1"/>
    <property type="molecule type" value="Genomic_DNA"/>
</dbReference>
<accession>A0A6A7K7M2</accession>
<evidence type="ECO:0000256" key="1">
    <source>
        <dbReference type="ARBA" id="ARBA00001966"/>
    </source>
</evidence>
<dbReference type="AlphaFoldDB" id="A0A6A7K7M2"/>
<dbReference type="PRINTS" id="PR00354">
    <property type="entry name" value="7FE8SFRDOXIN"/>
</dbReference>
<keyword evidence="4 11" id="KW-0813">Transport</keyword>
<evidence type="ECO:0000256" key="6">
    <source>
        <dbReference type="ARBA" id="ARBA00022723"/>
    </source>
</evidence>
<evidence type="ECO:0000256" key="7">
    <source>
        <dbReference type="ARBA" id="ARBA00022737"/>
    </source>
</evidence>
<organism evidence="13 14">
    <name type="scientific">Alkalibaculum sporogenes</name>
    <dbReference type="NCBI Taxonomy" id="2655001"/>
    <lineage>
        <taxon>Bacteria</taxon>
        <taxon>Bacillati</taxon>
        <taxon>Bacillota</taxon>
        <taxon>Clostridia</taxon>
        <taxon>Eubacteriales</taxon>
        <taxon>Eubacteriaceae</taxon>
        <taxon>Alkalibaculum</taxon>
    </lineage>
</organism>
<dbReference type="InterPro" id="IPR000813">
    <property type="entry name" value="7Fe_ferredoxin"/>
</dbReference>
<gene>
    <name evidence="13" type="ORF">GC105_06080</name>
</gene>
<dbReference type="FunFam" id="3.30.70.20:FF:000045">
    <property type="entry name" value="Ferredoxin, 4Fe-4S"/>
    <property type="match status" value="1"/>
</dbReference>
<keyword evidence="9 11" id="KW-0408">Iron</keyword>
<comment type="caution">
    <text evidence="13">The sequence shown here is derived from an EMBL/GenBank/DDBJ whole genome shotgun (WGS) entry which is preliminary data.</text>
</comment>